<dbReference type="PANTHER" id="PTHR30349">
    <property type="entry name" value="PHAGE INTEGRASE-RELATED"/>
    <property type="match status" value="1"/>
</dbReference>
<dbReference type="GO" id="GO:0006310">
    <property type="term" value="P:DNA recombination"/>
    <property type="evidence" value="ECO:0007669"/>
    <property type="project" value="UniProtKB-KW"/>
</dbReference>
<evidence type="ECO:0000256" key="2">
    <source>
        <dbReference type="ARBA" id="ARBA00022908"/>
    </source>
</evidence>
<dbReference type="InterPro" id="IPR011010">
    <property type="entry name" value="DNA_brk_join_enz"/>
</dbReference>
<dbReference type="InterPro" id="IPR002104">
    <property type="entry name" value="Integrase_catalytic"/>
</dbReference>
<organism evidence="8 10">
    <name type="scientific">Bacteroides xylanisolvens</name>
    <dbReference type="NCBI Taxonomy" id="371601"/>
    <lineage>
        <taxon>Bacteria</taxon>
        <taxon>Pseudomonadati</taxon>
        <taxon>Bacteroidota</taxon>
        <taxon>Bacteroidia</taxon>
        <taxon>Bacteroidales</taxon>
        <taxon>Bacteroidaceae</taxon>
        <taxon>Bacteroides</taxon>
    </lineage>
</organism>
<evidence type="ECO:0000313" key="9">
    <source>
        <dbReference type="EMBL" id="SEB17622.1"/>
    </source>
</evidence>
<keyword evidence="3 5" id="KW-0238">DNA-binding</keyword>
<dbReference type="SUPFAM" id="SSF56349">
    <property type="entry name" value="DNA breaking-rejoining enzymes"/>
    <property type="match status" value="1"/>
</dbReference>
<feature type="domain" description="Core-binding (CB)" evidence="7">
    <location>
        <begin position="10"/>
        <end position="103"/>
    </location>
</feature>
<evidence type="ECO:0000256" key="3">
    <source>
        <dbReference type="ARBA" id="ARBA00023125"/>
    </source>
</evidence>
<dbReference type="GO" id="GO:0003677">
    <property type="term" value="F:DNA binding"/>
    <property type="evidence" value="ECO:0007669"/>
    <property type="project" value="UniProtKB-UniRule"/>
</dbReference>
<dbReference type="Gene3D" id="1.10.443.10">
    <property type="entry name" value="Intergrase catalytic core"/>
    <property type="match status" value="1"/>
</dbReference>
<dbReference type="AlphaFoldDB" id="A0A174CAJ2"/>
<feature type="domain" description="Tyr recombinase" evidence="6">
    <location>
        <begin position="127"/>
        <end position="318"/>
    </location>
</feature>
<evidence type="ECO:0000313" key="8">
    <source>
        <dbReference type="EMBL" id="SEA52374.1"/>
    </source>
</evidence>
<dbReference type="PROSITE" id="PS51900">
    <property type="entry name" value="CB"/>
    <property type="match status" value="1"/>
</dbReference>
<dbReference type="GO" id="GO:0015074">
    <property type="term" value="P:DNA integration"/>
    <property type="evidence" value="ECO:0007669"/>
    <property type="project" value="UniProtKB-KW"/>
</dbReference>
<reference evidence="8 10" key="1">
    <citation type="submission" date="2016-10" db="EMBL/GenBank/DDBJ databases">
        <authorList>
            <person name="de Groot N.N."/>
        </authorList>
    </citation>
    <scope>NUCLEOTIDE SEQUENCE [LARGE SCALE GENOMIC DNA]</scope>
    <source>
        <strain evidence="8 10">NLAE-zl-G339</strain>
    </source>
</reference>
<dbReference type="InterPro" id="IPR013762">
    <property type="entry name" value="Integrase-like_cat_sf"/>
</dbReference>
<name>A0A174CAJ2_9BACE</name>
<evidence type="ECO:0000256" key="1">
    <source>
        <dbReference type="ARBA" id="ARBA00008857"/>
    </source>
</evidence>
<comment type="similarity">
    <text evidence="1">Belongs to the 'phage' integrase family.</text>
</comment>
<dbReference type="PANTHER" id="PTHR30349:SF41">
    <property type="entry name" value="INTEGRASE_RECOMBINASE PROTEIN MJ0367-RELATED"/>
    <property type="match status" value="1"/>
</dbReference>
<evidence type="ECO:0000256" key="4">
    <source>
        <dbReference type="ARBA" id="ARBA00023172"/>
    </source>
</evidence>
<dbReference type="InterPro" id="IPR050090">
    <property type="entry name" value="Tyrosine_recombinase_XerCD"/>
</dbReference>
<dbReference type="Proteomes" id="UP000183040">
    <property type="component" value="Unassembled WGS sequence"/>
</dbReference>
<dbReference type="InterPro" id="IPR010998">
    <property type="entry name" value="Integrase_recombinase_N"/>
</dbReference>
<dbReference type="PROSITE" id="PS51898">
    <property type="entry name" value="TYR_RECOMBINASE"/>
    <property type="match status" value="1"/>
</dbReference>
<accession>A0A174CAJ2</accession>
<evidence type="ECO:0000259" key="7">
    <source>
        <dbReference type="PROSITE" id="PS51900"/>
    </source>
</evidence>
<dbReference type="EMBL" id="FNRP01000007">
    <property type="protein sequence ID" value="SEA52374.1"/>
    <property type="molecule type" value="Genomic_DNA"/>
</dbReference>
<dbReference type="EMBL" id="FNRP01000047">
    <property type="protein sequence ID" value="SEB17622.1"/>
    <property type="molecule type" value="Genomic_DNA"/>
</dbReference>
<keyword evidence="2" id="KW-0229">DNA integration</keyword>
<dbReference type="RefSeq" id="WP_015532696.1">
    <property type="nucleotide sequence ID" value="NZ_CP045612.1"/>
</dbReference>
<dbReference type="Gene3D" id="1.10.150.130">
    <property type="match status" value="1"/>
</dbReference>
<evidence type="ECO:0000313" key="10">
    <source>
        <dbReference type="Proteomes" id="UP000183040"/>
    </source>
</evidence>
<dbReference type="Pfam" id="PF02899">
    <property type="entry name" value="Phage_int_SAM_1"/>
    <property type="match status" value="1"/>
</dbReference>
<gene>
    <name evidence="8" type="ORF">SAMN04487924_107192</name>
    <name evidence="9" type="ORF">SAMN04487924_1476</name>
</gene>
<dbReference type="InterPro" id="IPR044068">
    <property type="entry name" value="CB"/>
</dbReference>
<protein>
    <submittedName>
        <fullName evidence="8">Site-specific recombinase XerD</fullName>
    </submittedName>
</protein>
<dbReference type="Pfam" id="PF00589">
    <property type="entry name" value="Phage_integrase"/>
    <property type="match status" value="1"/>
</dbReference>
<keyword evidence="4" id="KW-0233">DNA recombination</keyword>
<evidence type="ECO:0000256" key="5">
    <source>
        <dbReference type="PROSITE-ProRule" id="PRU01248"/>
    </source>
</evidence>
<dbReference type="InterPro" id="IPR004107">
    <property type="entry name" value="Integrase_SAM-like_N"/>
</dbReference>
<evidence type="ECO:0000259" key="6">
    <source>
        <dbReference type="PROSITE" id="PS51898"/>
    </source>
</evidence>
<sequence>MKKKINPQAMQIADYLHDWLEHYVPSIKACSPHTKRNYKISVKLYVEFLRVIKGTTPETLSAECFCMEYIMEWIIWLKENRGCSPATCNVRLSALRVFLKYLSFRDISYMSVFLQAENVPNEKNSKRKVIGLSKQAVDVLLSMPNQGSTIGFRDYTLMLLLYSTAVRINELLTLKISNIVIDCVKPHIIVIGKGRKKRPIPLLAKPAQCLKRYLIKYHPKQNDANALLFCSKSKGIYVPMSAENVNKMLKKYATMAHERCQDVPMDLHAHQFRHAKASHWLENGMNIAQISYLLGHESIQTTMVYLDITTKQEEKALETLEGENQKKMRKKWKTEEGKANLEILLGLTKTN</sequence>
<proteinExistence type="inferred from homology"/>